<feature type="region of interest" description="Disordered" evidence="10">
    <location>
        <begin position="338"/>
        <end position="357"/>
    </location>
</feature>
<keyword evidence="5" id="KW-0496">Mitochondrion</keyword>
<evidence type="ECO:0000256" key="3">
    <source>
        <dbReference type="ARBA" id="ARBA00022946"/>
    </source>
</evidence>
<dbReference type="GeneID" id="111137204"/>
<evidence type="ECO:0000256" key="7">
    <source>
        <dbReference type="ARBA" id="ARBA00035209"/>
    </source>
</evidence>
<dbReference type="KEGG" id="cvn:111137204"/>
<evidence type="ECO:0000256" key="6">
    <source>
        <dbReference type="ARBA" id="ARBA00023274"/>
    </source>
</evidence>
<dbReference type="PANTHER" id="PTHR11229">
    <property type="entry name" value="50S RIBOSOMAL PROTEIN L3"/>
    <property type="match status" value="1"/>
</dbReference>
<evidence type="ECO:0000256" key="1">
    <source>
        <dbReference type="ARBA" id="ARBA00004173"/>
    </source>
</evidence>
<sequence>MAGSLYKMSGCLQSILLRDTTCYSRILLNHEQKRYRKRSGKPAPWFVPRTTGKLTYGVTEENVADLKQHVWEDSFKLDSPIRSEFLESKGITDDKIASQYQQDEKFQWEYNTKRTGVIAIKLGLIPQWTKEGKKALCTVLQVIDNHVIRYTPPQEFQKTQGFHPWFPRNVGSLVVGTLSCSPLLFTKKYNNLFLEAGVAPKRKITRFLVSPECKIAPGTRLRANHFRVDDFVDVSAKTIGHGFQGVVKRWGFKGQSASHRGGKSWRRAGATGGGRSQAGTRRGRKMAGHMGMDWNTQKGLKVLRIDNKYDVLYVKGIVPGPDHCYVRVMDTRLRNHRRDMMKNPPPCPTKSQDSGEEVPCEILSEDLFDFREPSISISVE</sequence>
<protein>
    <recommendedName>
        <fullName evidence="7">Large ribosomal subunit protein uL3m</fullName>
    </recommendedName>
    <alternativeName>
        <fullName evidence="8">39S ribosomal protein L3, mitochondrial</fullName>
    </alternativeName>
</protein>
<comment type="subcellular location">
    <subcellularLocation>
        <location evidence="1">Mitochondrion</location>
    </subcellularLocation>
</comment>
<dbReference type="PANTHER" id="PTHR11229:SF8">
    <property type="entry name" value="LARGE RIBOSOMAL SUBUNIT PROTEIN UL3M"/>
    <property type="match status" value="1"/>
</dbReference>
<dbReference type="OrthoDB" id="274683at2759"/>
<dbReference type="Gene3D" id="2.40.30.10">
    <property type="entry name" value="Translation factors"/>
    <property type="match status" value="2"/>
</dbReference>
<dbReference type="InterPro" id="IPR000597">
    <property type="entry name" value="Ribosomal_uL3"/>
</dbReference>
<keyword evidence="3" id="KW-0809">Transit peptide</keyword>
<evidence type="ECO:0000313" key="11">
    <source>
        <dbReference type="Proteomes" id="UP000694844"/>
    </source>
</evidence>
<dbReference type="PROSITE" id="PS00474">
    <property type="entry name" value="RIBOSOMAL_L3"/>
    <property type="match status" value="1"/>
</dbReference>
<evidence type="ECO:0000256" key="8">
    <source>
        <dbReference type="ARBA" id="ARBA00035396"/>
    </source>
</evidence>
<gene>
    <name evidence="12" type="primary">LOC111137204</name>
</gene>
<keyword evidence="6 9" id="KW-0687">Ribonucleoprotein</keyword>
<organism evidence="11 12">
    <name type="scientific">Crassostrea virginica</name>
    <name type="common">Eastern oyster</name>
    <dbReference type="NCBI Taxonomy" id="6565"/>
    <lineage>
        <taxon>Eukaryota</taxon>
        <taxon>Metazoa</taxon>
        <taxon>Spiralia</taxon>
        <taxon>Lophotrochozoa</taxon>
        <taxon>Mollusca</taxon>
        <taxon>Bivalvia</taxon>
        <taxon>Autobranchia</taxon>
        <taxon>Pteriomorphia</taxon>
        <taxon>Ostreida</taxon>
        <taxon>Ostreoidea</taxon>
        <taxon>Ostreidae</taxon>
        <taxon>Crassostrea</taxon>
    </lineage>
</organism>
<comment type="similarity">
    <text evidence="2 9">Belongs to the universal ribosomal protein uL3 family.</text>
</comment>
<name>A0A8B8EWB5_CRAVI</name>
<dbReference type="InterPro" id="IPR009000">
    <property type="entry name" value="Transl_B-barrel_sf"/>
</dbReference>
<evidence type="ECO:0000256" key="5">
    <source>
        <dbReference type="ARBA" id="ARBA00023128"/>
    </source>
</evidence>
<dbReference type="InterPro" id="IPR019926">
    <property type="entry name" value="Ribosomal_uL3_CS"/>
</dbReference>
<dbReference type="GO" id="GO:0003735">
    <property type="term" value="F:structural constituent of ribosome"/>
    <property type="evidence" value="ECO:0007669"/>
    <property type="project" value="InterPro"/>
</dbReference>
<dbReference type="InterPro" id="IPR019927">
    <property type="entry name" value="Ribosomal_uL3_bac/org-type"/>
</dbReference>
<evidence type="ECO:0000256" key="2">
    <source>
        <dbReference type="ARBA" id="ARBA00006540"/>
    </source>
</evidence>
<feature type="region of interest" description="Disordered" evidence="10">
    <location>
        <begin position="254"/>
        <end position="291"/>
    </location>
</feature>
<proteinExistence type="inferred from homology"/>
<dbReference type="Proteomes" id="UP000694844">
    <property type="component" value="Chromosome 5"/>
</dbReference>
<evidence type="ECO:0000256" key="4">
    <source>
        <dbReference type="ARBA" id="ARBA00022980"/>
    </source>
</evidence>
<keyword evidence="4 9" id="KW-0689">Ribosomal protein</keyword>
<accession>A0A8B8EWB5</accession>
<dbReference type="Pfam" id="PF00297">
    <property type="entry name" value="Ribosomal_L3"/>
    <property type="match status" value="1"/>
</dbReference>
<evidence type="ECO:0000256" key="10">
    <source>
        <dbReference type="SAM" id="MobiDB-lite"/>
    </source>
</evidence>
<dbReference type="SUPFAM" id="SSF50447">
    <property type="entry name" value="Translation proteins"/>
    <property type="match status" value="1"/>
</dbReference>
<dbReference type="GO" id="GO:0006412">
    <property type="term" value="P:translation"/>
    <property type="evidence" value="ECO:0007669"/>
    <property type="project" value="InterPro"/>
</dbReference>
<keyword evidence="11" id="KW-1185">Reference proteome</keyword>
<evidence type="ECO:0000256" key="9">
    <source>
        <dbReference type="RuleBase" id="RU003905"/>
    </source>
</evidence>
<dbReference type="GO" id="GO:0005762">
    <property type="term" value="C:mitochondrial large ribosomal subunit"/>
    <property type="evidence" value="ECO:0007669"/>
    <property type="project" value="TreeGrafter"/>
</dbReference>
<dbReference type="RefSeq" id="XP_022344266.1">
    <property type="nucleotide sequence ID" value="XM_022488558.1"/>
</dbReference>
<evidence type="ECO:0000313" key="12">
    <source>
        <dbReference type="RefSeq" id="XP_022344266.1"/>
    </source>
</evidence>
<reference evidence="12" key="1">
    <citation type="submission" date="2025-08" db="UniProtKB">
        <authorList>
            <consortium name="RefSeq"/>
        </authorList>
    </citation>
    <scope>IDENTIFICATION</scope>
    <source>
        <tissue evidence="12">Whole sample</tissue>
    </source>
</reference>
<dbReference type="AlphaFoldDB" id="A0A8B8EWB5"/>